<keyword evidence="4" id="KW-0808">Transferase</keyword>
<dbReference type="Gene3D" id="3.30.565.10">
    <property type="entry name" value="Histidine kinase-like ATPase, C-terminal domain"/>
    <property type="match status" value="1"/>
</dbReference>
<keyword evidence="8" id="KW-0472">Membrane</keyword>
<name>A0A4S8PNY2_9ACTN</name>
<feature type="domain" description="Histidine kinase/HSP90-like ATPase" evidence="9">
    <location>
        <begin position="555"/>
        <end position="672"/>
    </location>
</feature>
<feature type="compositionally biased region" description="Pro residues" evidence="7">
    <location>
        <begin position="746"/>
        <end position="774"/>
    </location>
</feature>
<evidence type="ECO:0000256" key="6">
    <source>
        <dbReference type="ARBA" id="ARBA00023012"/>
    </source>
</evidence>
<dbReference type="Gene3D" id="6.10.340.10">
    <property type="match status" value="1"/>
</dbReference>
<dbReference type="Proteomes" id="UP000305792">
    <property type="component" value="Unassembled WGS sequence"/>
</dbReference>
<proteinExistence type="predicted"/>
<feature type="transmembrane region" description="Helical" evidence="8">
    <location>
        <begin position="342"/>
        <end position="364"/>
    </location>
</feature>
<dbReference type="OrthoDB" id="4349881at2"/>
<keyword evidence="11" id="KW-1185">Reference proteome</keyword>
<evidence type="ECO:0000256" key="3">
    <source>
        <dbReference type="ARBA" id="ARBA00022553"/>
    </source>
</evidence>
<dbReference type="EC" id="2.7.13.3" evidence="2"/>
<evidence type="ECO:0000313" key="10">
    <source>
        <dbReference type="EMBL" id="THV31911.1"/>
    </source>
</evidence>
<evidence type="ECO:0000313" key="11">
    <source>
        <dbReference type="Proteomes" id="UP000305792"/>
    </source>
</evidence>
<dbReference type="PANTHER" id="PTHR44936:SF9">
    <property type="entry name" value="SENSOR PROTEIN CREC"/>
    <property type="match status" value="1"/>
</dbReference>
<feature type="region of interest" description="Disordered" evidence="7">
    <location>
        <begin position="704"/>
        <end position="805"/>
    </location>
</feature>
<comment type="catalytic activity">
    <reaction evidence="1">
        <text>ATP + protein L-histidine = ADP + protein N-phospho-L-histidine.</text>
        <dbReference type="EC" id="2.7.13.3"/>
    </reaction>
</comment>
<dbReference type="InterPro" id="IPR003594">
    <property type="entry name" value="HATPase_dom"/>
</dbReference>
<keyword evidence="8" id="KW-1133">Transmembrane helix</keyword>
<dbReference type="Pfam" id="PF08376">
    <property type="entry name" value="NIT"/>
    <property type="match status" value="1"/>
</dbReference>
<evidence type="ECO:0000256" key="7">
    <source>
        <dbReference type="SAM" id="MobiDB-lite"/>
    </source>
</evidence>
<evidence type="ECO:0000259" key="9">
    <source>
        <dbReference type="SMART" id="SM00387"/>
    </source>
</evidence>
<dbReference type="GO" id="GO:0000160">
    <property type="term" value="P:phosphorelay signal transduction system"/>
    <property type="evidence" value="ECO:0007669"/>
    <property type="project" value="UniProtKB-KW"/>
</dbReference>
<gene>
    <name evidence="10" type="ORF">E9998_00130</name>
</gene>
<feature type="compositionally biased region" description="Polar residues" evidence="7">
    <location>
        <begin position="973"/>
        <end position="985"/>
    </location>
</feature>
<evidence type="ECO:0000256" key="5">
    <source>
        <dbReference type="ARBA" id="ARBA00022777"/>
    </source>
</evidence>
<keyword evidence="6" id="KW-0902">Two-component regulatory system</keyword>
<feature type="region of interest" description="Disordered" evidence="7">
    <location>
        <begin position="900"/>
        <end position="1004"/>
    </location>
</feature>
<organism evidence="10 11">
    <name type="scientific">Glycomyces paridis</name>
    <dbReference type="NCBI Taxonomy" id="2126555"/>
    <lineage>
        <taxon>Bacteria</taxon>
        <taxon>Bacillati</taxon>
        <taxon>Actinomycetota</taxon>
        <taxon>Actinomycetes</taxon>
        <taxon>Glycomycetales</taxon>
        <taxon>Glycomycetaceae</taxon>
        <taxon>Glycomyces</taxon>
    </lineage>
</organism>
<dbReference type="InterPro" id="IPR013587">
    <property type="entry name" value="Nitrate/nitrite_sensing"/>
</dbReference>
<feature type="region of interest" description="Disordered" evidence="7">
    <location>
        <begin position="847"/>
        <end position="880"/>
    </location>
</feature>
<evidence type="ECO:0000256" key="2">
    <source>
        <dbReference type="ARBA" id="ARBA00012438"/>
    </source>
</evidence>
<feature type="compositionally biased region" description="Basic and acidic residues" evidence="7">
    <location>
        <begin position="988"/>
        <end position="1000"/>
    </location>
</feature>
<feature type="transmembrane region" description="Helical" evidence="8">
    <location>
        <begin position="32"/>
        <end position="52"/>
    </location>
</feature>
<dbReference type="RefSeq" id="WP_136527689.1">
    <property type="nucleotide sequence ID" value="NZ_STGX01000001.1"/>
</dbReference>
<dbReference type="AlphaFoldDB" id="A0A4S8PNY2"/>
<sequence length="1085" mass="117570">MSKRSANRAGSAARRGPLGLPRIADMRIRSKLGLILLVPLVVLVAVASLRLYDLANRVFDSDDMVKLVEFNAVTAELRYDLQRERSLLVTNLRLDKDNVEDIDESQYDEAAVNKQQAETDASLDAFNVKADELPAISDDIENRIDAIGTNYESLLQIRQAAADSPGGTSIDATSRVYQRLIAELVTITDISSRIVNDPDIARNLQAIAAATSVIETLEEERAIAINVGDGERFINNTRWQNFIAYAKLRESAEDQFKTVADRDEQLAFFFDEGGLNTDQAKAALEFENSAMNANTTKPLDVNAEIIDSYNAILENGVQYIDSESEQVLDEARADLNAQIFQLLLEAVLILAAFVIATVVALLIARNMATGLRRLREGALDVAHVSLPQAVAQMRDAETIGNRTPDEVAADTGAVIDIDQRDEIGNVAHSFNIVHTEAIRIAAEQAALRANVSQMFINLARRSQNLVDRLIGHLDHLERGEENPDRLAELFQLDHLATRMRRNDENLLVLAGADSTRQERYPAPIGDILQAAQSEVEQYTRIEFGNLEAEREIRPAAVNDLVHLIAELMDNATAFSPPEAPVIVEAEQMRTADSPQGAIRVRISDIGIGMPPAQIEEINRQLSESGDVIDLASSRMMGLVVVARLGKRHDARVELRPGDQRGTVAEVILGDAVLTEPRLPERGARSGVPLDSAFDGNSFESGETVALQGREGGPRGELLSGMESTGALPQVPESPAGLFDTVAPQAPHSPPPPQYQPPAWQPSAPPMASRPPMQPEHPVEPMTGEHQLHRQPSQPFPPAPADEEPGFMFRPGALADERKANGKVMEVTGEIVSSEHVALPKIQLEAWTPEPEPVPPSWPDVAAGPGGTEAPREARGGRVSALDATTELPIFREVESAWFKAVTPAPKPVDEEAPAAPAAEEAPVSSFRPQAAAPSEVAAAPVPRYADQSGAAEPEAPAWEAAPPSPPQPTEGPTMQSSPADESSAASGPERRRLNTAHESEAGSYAWRTAADDGWQRVDNAFAETVVDETTSVGLPKRRPMERLVPGAVEESQETVSAQKRNPEGIRGLLSAYHRGVQRGRGNDGN</sequence>
<dbReference type="SUPFAM" id="SSF55874">
    <property type="entry name" value="ATPase domain of HSP90 chaperone/DNA topoisomerase II/histidine kinase"/>
    <property type="match status" value="1"/>
</dbReference>
<feature type="compositionally biased region" description="Low complexity" evidence="7">
    <location>
        <begin position="913"/>
        <end position="942"/>
    </location>
</feature>
<evidence type="ECO:0000256" key="4">
    <source>
        <dbReference type="ARBA" id="ARBA00022679"/>
    </source>
</evidence>
<accession>A0A4S8PNY2</accession>
<keyword evidence="8" id="KW-0812">Transmembrane</keyword>
<dbReference type="InterPro" id="IPR050980">
    <property type="entry name" value="2C_sensor_his_kinase"/>
</dbReference>
<dbReference type="PANTHER" id="PTHR44936">
    <property type="entry name" value="SENSOR PROTEIN CREC"/>
    <property type="match status" value="1"/>
</dbReference>
<dbReference type="GO" id="GO:0004673">
    <property type="term" value="F:protein histidine kinase activity"/>
    <property type="evidence" value="ECO:0007669"/>
    <property type="project" value="UniProtKB-EC"/>
</dbReference>
<keyword evidence="3" id="KW-0597">Phosphoprotein</keyword>
<feature type="region of interest" description="Disordered" evidence="7">
    <location>
        <begin position="1028"/>
        <end position="1085"/>
    </location>
</feature>
<dbReference type="SMART" id="SM00387">
    <property type="entry name" value="HATPase_c"/>
    <property type="match status" value="1"/>
</dbReference>
<feature type="compositionally biased region" description="Low complexity" evidence="7">
    <location>
        <begin position="950"/>
        <end position="961"/>
    </location>
</feature>
<comment type="caution">
    <text evidence="10">The sequence shown here is derived from an EMBL/GenBank/DDBJ whole genome shotgun (WGS) entry which is preliminary data.</text>
</comment>
<evidence type="ECO:0000256" key="1">
    <source>
        <dbReference type="ARBA" id="ARBA00000085"/>
    </source>
</evidence>
<feature type="region of interest" description="Disordered" evidence="7">
    <location>
        <begin position="679"/>
        <end position="698"/>
    </location>
</feature>
<dbReference type="EMBL" id="STGX01000001">
    <property type="protein sequence ID" value="THV31911.1"/>
    <property type="molecule type" value="Genomic_DNA"/>
</dbReference>
<protein>
    <recommendedName>
        <fullName evidence="2">histidine kinase</fullName>
        <ecNumber evidence="2">2.7.13.3</ecNumber>
    </recommendedName>
</protein>
<evidence type="ECO:0000256" key="8">
    <source>
        <dbReference type="SAM" id="Phobius"/>
    </source>
</evidence>
<dbReference type="InterPro" id="IPR036890">
    <property type="entry name" value="HATPase_C_sf"/>
</dbReference>
<reference evidence="10 11" key="1">
    <citation type="journal article" date="2018" name="Int. J. Syst. Evol. Microbiol.">
        <title>Glycomyces paridis sp. nov., isolated from the medicinal plant Paris polyphylla.</title>
        <authorList>
            <person name="Fang X.M."/>
            <person name="Bai J.L."/>
            <person name="Su J."/>
            <person name="Zhao L.L."/>
            <person name="Liu H.Y."/>
            <person name="Ma B.P."/>
            <person name="Zhang Y.Q."/>
            <person name="Yu L.Y."/>
        </authorList>
    </citation>
    <scope>NUCLEOTIDE SEQUENCE [LARGE SCALE GENOMIC DNA]</scope>
    <source>
        <strain evidence="10 11">CPCC 204357</strain>
    </source>
</reference>
<keyword evidence="5" id="KW-0418">Kinase</keyword>
<dbReference type="Pfam" id="PF02518">
    <property type="entry name" value="HATPase_c"/>
    <property type="match status" value="1"/>
</dbReference>